<gene>
    <name evidence="2" type="ordered locus">NP_3298A</name>
    <name evidence="3" type="ordered locus">NP_7022A</name>
</gene>
<organism evidence="3 4">
    <name type="scientific">Natronomonas pharaonis (strain ATCC 35678 / DSM 2160 / CIP 103997 / JCM 8858 / NBRC 14720 / NCIMB 2260 / Gabara)</name>
    <name type="common">Halobacterium pharaonis</name>
    <dbReference type="NCBI Taxonomy" id="348780"/>
    <lineage>
        <taxon>Archaea</taxon>
        <taxon>Methanobacteriati</taxon>
        <taxon>Methanobacteriota</taxon>
        <taxon>Stenosarchaea group</taxon>
        <taxon>Halobacteria</taxon>
        <taxon>Halobacteriales</taxon>
        <taxon>Natronomonadaceae</taxon>
        <taxon>Natronomonas</taxon>
    </lineage>
</organism>
<sequence>MDSETQEHMDAQEDRQLTASSQQAVMSAAAEKQHRKLENSHFLNELRDSDLGDSELFEWLEDEHPTWFSGAHAVSNRGDTWDDEADLLMFNKRERALAENRPGRLLRGRPFLLATAQGAETPQLDAYDQPGIPGDRQYWKRKTADKESARRPMSSEEQSRLYGAAEVAADLMALSKNAAGLDATTTATTETRVRREEQEEGAASRLGRFYE</sequence>
<dbReference type="Proteomes" id="UP000002698">
    <property type="component" value="Plasmid PL23"/>
</dbReference>
<geneLocation type="plasmid" evidence="3 4">
    <name>PL23</name>
</geneLocation>
<dbReference type="RefSeq" id="WP_011323361.1">
    <property type="nucleotide sequence ID" value="NC_007426.1"/>
</dbReference>
<dbReference type="EMBL" id="CR936257">
    <property type="protein sequence ID" value="CAI49740.1"/>
    <property type="molecule type" value="Genomic_DNA"/>
</dbReference>
<dbReference type="KEGG" id="nph:NP_3298A"/>
<reference evidence="3 4" key="1">
    <citation type="journal article" date="2005" name="Genome Res.">
        <title>Living with two extremes: conclusions from the genome sequence of Natronomonas pharaonis.</title>
        <authorList>
            <person name="Falb M."/>
            <person name="Pfeiffer F."/>
            <person name="Palm P."/>
            <person name="Rodewald K."/>
            <person name="Hickmann V."/>
            <person name="Tittor J."/>
            <person name="Oesterhelt D."/>
        </authorList>
    </citation>
    <scope>NUCLEOTIDE SEQUENCE [LARGE SCALE GENOMIC DNA]</scope>
    <source>
        <strain evidence="4">ATCC 35678 / DSM 2160 / CIP 103997 / JCM 8858 / NBRC 14720 / NCIMB 2260 / Gabara</strain>
        <strain evidence="3">Gabara</strain>
        <plasmid evidence="3">PL23</plasmid>
    </source>
</reference>
<keyword evidence="4" id="KW-1185">Reference proteome</keyword>
<proteinExistence type="predicted"/>
<dbReference type="AlphaFoldDB" id="Q3ILU3"/>
<dbReference type="GeneID" id="3703471"/>
<dbReference type="EnsemblBacteria" id="CAI49740">
    <property type="protein sequence ID" value="CAI49740"/>
    <property type="gene ID" value="NP_3298A"/>
</dbReference>
<keyword evidence="3" id="KW-0614">Plasmid</keyword>
<dbReference type="Proteomes" id="UP000002698">
    <property type="component" value="Chromosome"/>
</dbReference>
<feature type="compositionally biased region" description="Low complexity" evidence="1">
    <location>
        <begin position="19"/>
        <end position="30"/>
    </location>
</feature>
<protein>
    <submittedName>
        <fullName evidence="3">Uncharacterized protein</fullName>
    </submittedName>
</protein>
<dbReference type="KEGG" id="nph:NP_7022A"/>
<evidence type="ECO:0000313" key="3">
    <source>
        <dbReference type="EMBL" id="CAI50927.1"/>
    </source>
</evidence>
<name>Q3ILU3_NATPD</name>
<evidence type="ECO:0000256" key="1">
    <source>
        <dbReference type="SAM" id="MobiDB-lite"/>
    </source>
</evidence>
<evidence type="ECO:0000313" key="2">
    <source>
        <dbReference type="EMBL" id="CAI49740.1"/>
    </source>
</evidence>
<feature type="region of interest" description="Disordered" evidence="1">
    <location>
        <begin position="182"/>
        <end position="211"/>
    </location>
</feature>
<feature type="region of interest" description="Disordered" evidence="1">
    <location>
        <begin position="1"/>
        <end position="36"/>
    </location>
</feature>
<dbReference type="EnsemblBacteria" id="CAI50927">
    <property type="protein sequence ID" value="CAI50927"/>
    <property type="gene ID" value="NP_7022A"/>
</dbReference>
<dbReference type="EMBL" id="CR936259">
    <property type="protein sequence ID" value="CAI50927.1"/>
    <property type="molecule type" value="Genomic_DNA"/>
</dbReference>
<accession>Q3ILU3</accession>
<dbReference type="STRING" id="348780.NP_3298A"/>
<dbReference type="HOGENOM" id="CLU_1302659_0_0_2"/>
<evidence type="ECO:0000313" key="4">
    <source>
        <dbReference type="Proteomes" id="UP000002698"/>
    </source>
</evidence>
<feature type="compositionally biased region" description="Basic and acidic residues" evidence="1">
    <location>
        <begin position="1"/>
        <end position="16"/>
    </location>
</feature>